<accession>A0A6A6WB15</accession>
<sequence length="387" mass="40472">MSLRFILPVLAASAAVFAQDEKCSNSATTTIENNADATGLSSCKTYTGSIAMATGVSGDVQISGLKEITGDLVVEENNGIGSLGASDLQKIGGEFRLTADTQLGSLSFPKLTDVDSLKWVSLASLGSIGFTSELTHAKSITISNTQLNTLEGINIETVDTLIIAQNPYLKEIAIKVTNVSTELTVQDNNAETSAQFGNLLSAKKLQLTAVSMVDLSSLVEVEGGLGFTNSLFENLACPNLTTVGSLSFTENKKLNNVSFPLLEKVGEDLAAGGNSELKELDFPELTDVEAAVDLAGNFTNVTLPKLNKVNGKFNLQSSENITDVCDYYDGLTGDGKPLRGGITCAGSQDDPQNLNGNPSNSDEGSGAIKLGMSAFLGLTGLAMFTLL</sequence>
<keyword evidence="8" id="KW-1185">Reference proteome</keyword>
<dbReference type="InterPro" id="IPR051648">
    <property type="entry name" value="CWI-Assembly_Regulator"/>
</dbReference>
<dbReference type="Proteomes" id="UP000799437">
    <property type="component" value="Unassembled WGS sequence"/>
</dbReference>
<evidence type="ECO:0000313" key="7">
    <source>
        <dbReference type="EMBL" id="KAF2759755.1"/>
    </source>
</evidence>
<dbReference type="GO" id="GO:0031505">
    <property type="term" value="P:fungal-type cell wall organization"/>
    <property type="evidence" value="ECO:0007669"/>
    <property type="project" value="TreeGrafter"/>
</dbReference>
<evidence type="ECO:0000256" key="1">
    <source>
        <dbReference type="ARBA" id="ARBA00004191"/>
    </source>
</evidence>
<evidence type="ECO:0000256" key="6">
    <source>
        <dbReference type="SAM" id="SignalP"/>
    </source>
</evidence>
<protein>
    <recommendedName>
        <fullName evidence="9">GPI-anchored cell wall organization protein Ecm33</fullName>
    </recommendedName>
</protein>
<organism evidence="7 8">
    <name type="scientific">Pseudovirgaria hyperparasitica</name>
    <dbReference type="NCBI Taxonomy" id="470096"/>
    <lineage>
        <taxon>Eukaryota</taxon>
        <taxon>Fungi</taxon>
        <taxon>Dikarya</taxon>
        <taxon>Ascomycota</taxon>
        <taxon>Pezizomycotina</taxon>
        <taxon>Dothideomycetes</taxon>
        <taxon>Dothideomycetes incertae sedis</taxon>
        <taxon>Acrospermales</taxon>
        <taxon>Acrospermaceae</taxon>
        <taxon>Pseudovirgaria</taxon>
    </lineage>
</organism>
<dbReference type="PANTHER" id="PTHR31018:SF3">
    <property type="entry name" value="RECEPTOR PROTEIN-TYROSINE KINASE"/>
    <property type="match status" value="1"/>
</dbReference>
<evidence type="ECO:0008006" key="9">
    <source>
        <dbReference type="Google" id="ProtNLM"/>
    </source>
</evidence>
<evidence type="ECO:0000313" key="8">
    <source>
        <dbReference type="Proteomes" id="UP000799437"/>
    </source>
</evidence>
<evidence type="ECO:0000256" key="4">
    <source>
        <dbReference type="ARBA" id="ARBA00022729"/>
    </source>
</evidence>
<dbReference type="Pfam" id="PF12454">
    <property type="entry name" value="Ecm33"/>
    <property type="match status" value="1"/>
</dbReference>
<proteinExistence type="predicted"/>
<keyword evidence="3" id="KW-0964">Secreted</keyword>
<dbReference type="PANTHER" id="PTHR31018">
    <property type="entry name" value="SPORULATION-SPECIFIC PROTEIN-RELATED"/>
    <property type="match status" value="1"/>
</dbReference>
<evidence type="ECO:0000256" key="3">
    <source>
        <dbReference type="ARBA" id="ARBA00022525"/>
    </source>
</evidence>
<dbReference type="InterPro" id="IPR036941">
    <property type="entry name" value="Rcpt_L-dom_sf"/>
</dbReference>
<feature type="signal peptide" evidence="6">
    <location>
        <begin position="1"/>
        <end position="18"/>
    </location>
</feature>
<dbReference type="GO" id="GO:0005886">
    <property type="term" value="C:plasma membrane"/>
    <property type="evidence" value="ECO:0007669"/>
    <property type="project" value="TreeGrafter"/>
</dbReference>
<dbReference type="RefSeq" id="XP_033602206.1">
    <property type="nucleotide sequence ID" value="XM_033745363.1"/>
</dbReference>
<keyword evidence="2" id="KW-0134">Cell wall</keyword>
<dbReference type="EMBL" id="ML996569">
    <property type="protein sequence ID" value="KAF2759755.1"/>
    <property type="molecule type" value="Genomic_DNA"/>
</dbReference>
<dbReference type="AlphaFoldDB" id="A0A6A6WB15"/>
<dbReference type="Gene3D" id="3.80.20.20">
    <property type="entry name" value="Receptor L-domain"/>
    <property type="match status" value="1"/>
</dbReference>
<evidence type="ECO:0000256" key="5">
    <source>
        <dbReference type="ARBA" id="ARBA00023180"/>
    </source>
</evidence>
<evidence type="ECO:0000256" key="2">
    <source>
        <dbReference type="ARBA" id="ARBA00022512"/>
    </source>
</evidence>
<gene>
    <name evidence="7" type="ORF">EJ05DRAFT_484669</name>
</gene>
<name>A0A6A6WB15_9PEZI</name>
<dbReference type="GO" id="GO:0009277">
    <property type="term" value="C:fungal-type cell wall"/>
    <property type="evidence" value="ECO:0007669"/>
    <property type="project" value="TreeGrafter"/>
</dbReference>
<dbReference type="GO" id="GO:0009986">
    <property type="term" value="C:cell surface"/>
    <property type="evidence" value="ECO:0007669"/>
    <property type="project" value="TreeGrafter"/>
</dbReference>
<keyword evidence="5" id="KW-0325">Glycoprotein</keyword>
<reference evidence="7" key="1">
    <citation type="journal article" date="2020" name="Stud. Mycol.">
        <title>101 Dothideomycetes genomes: a test case for predicting lifestyles and emergence of pathogens.</title>
        <authorList>
            <person name="Haridas S."/>
            <person name="Albert R."/>
            <person name="Binder M."/>
            <person name="Bloem J."/>
            <person name="Labutti K."/>
            <person name="Salamov A."/>
            <person name="Andreopoulos B."/>
            <person name="Baker S."/>
            <person name="Barry K."/>
            <person name="Bills G."/>
            <person name="Bluhm B."/>
            <person name="Cannon C."/>
            <person name="Castanera R."/>
            <person name="Culley D."/>
            <person name="Daum C."/>
            <person name="Ezra D."/>
            <person name="Gonzalez J."/>
            <person name="Henrissat B."/>
            <person name="Kuo A."/>
            <person name="Liang C."/>
            <person name="Lipzen A."/>
            <person name="Lutzoni F."/>
            <person name="Magnuson J."/>
            <person name="Mondo S."/>
            <person name="Nolan M."/>
            <person name="Ohm R."/>
            <person name="Pangilinan J."/>
            <person name="Park H.-J."/>
            <person name="Ramirez L."/>
            <person name="Alfaro M."/>
            <person name="Sun H."/>
            <person name="Tritt A."/>
            <person name="Yoshinaga Y."/>
            <person name="Zwiers L.-H."/>
            <person name="Turgeon B."/>
            <person name="Goodwin S."/>
            <person name="Spatafora J."/>
            <person name="Crous P."/>
            <person name="Grigoriev I."/>
        </authorList>
    </citation>
    <scope>NUCLEOTIDE SEQUENCE</scope>
    <source>
        <strain evidence="7">CBS 121739</strain>
    </source>
</reference>
<keyword evidence="4 6" id="KW-0732">Signal</keyword>
<dbReference type="OrthoDB" id="536881at2759"/>
<comment type="subcellular location">
    <subcellularLocation>
        <location evidence="1">Secreted</location>
        <location evidence="1">Cell wall</location>
    </subcellularLocation>
</comment>
<dbReference type="SUPFAM" id="SSF52058">
    <property type="entry name" value="L domain-like"/>
    <property type="match status" value="2"/>
</dbReference>
<dbReference type="GeneID" id="54486417"/>
<feature type="chain" id="PRO_5025612459" description="GPI-anchored cell wall organization protein Ecm33" evidence="6">
    <location>
        <begin position="19"/>
        <end position="387"/>
    </location>
</feature>